<dbReference type="CDD" id="cd00430">
    <property type="entry name" value="PLPDE_III_AR"/>
    <property type="match status" value="1"/>
</dbReference>
<protein>
    <recommendedName>
        <fullName evidence="2">Alanine racemase</fullName>
        <ecNumber evidence="2">5.1.1.1</ecNumber>
    </recommendedName>
</protein>
<feature type="active site" description="Proton acceptor; specific for D-alanine" evidence="2">
    <location>
        <position position="39"/>
    </location>
</feature>
<dbReference type="RefSeq" id="WP_217064322.1">
    <property type="nucleotide sequence ID" value="NZ_JAHQCS010000029.1"/>
</dbReference>
<dbReference type="InterPro" id="IPR020622">
    <property type="entry name" value="Ala_racemase_pyridoxalP-BS"/>
</dbReference>
<feature type="domain" description="Alanine racemase C-terminal" evidence="3">
    <location>
        <begin position="248"/>
        <end position="373"/>
    </location>
</feature>
<dbReference type="GO" id="GO:0008784">
    <property type="term" value="F:alanine racemase activity"/>
    <property type="evidence" value="ECO:0007669"/>
    <property type="project" value="UniProtKB-EC"/>
</dbReference>
<feature type="modified residue" description="N6-(pyridoxal phosphate)lysine" evidence="2">
    <location>
        <position position="39"/>
    </location>
</feature>
<comment type="function">
    <text evidence="2">Catalyzes the interconversion of L-alanine and D-alanine. May also act on other amino acids.</text>
</comment>
<dbReference type="PROSITE" id="PS00395">
    <property type="entry name" value="ALANINE_RACEMASE"/>
    <property type="match status" value="1"/>
</dbReference>
<dbReference type="InterPro" id="IPR001608">
    <property type="entry name" value="Ala_racemase_N"/>
</dbReference>
<dbReference type="HAMAP" id="MF_01201">
    <property type="entry name" value="Ala_racemase"/>
    <property type="match status" value="1"/>
</dbReference>
<feature type="active site" description="Proton acceptor; specific for L-alanine" evidence="2">
    <location>
        <position position="269"/>
    </location>
</feature>
<comment type="catalytic activity">
    <reaction evidence="2">
        <text>L-alanine = D-alanine</text>
        <dbReference type="Rhea" id="RHEA:20249"/>
        <dbReference type="ChEBI" id="CHEBI:57416"/>
        <dbReference type="ChEBI" id="CHEBI:57972"/>
        <dbReference type="EC" id="5.1.1.1"/>
    </reaction>
</comment>
<comment type="cofactor">
    <cofactor evidence="1 2">
        <name>pyridoxal 5'-phosphate</name>
        <dbReference type="ChEBI" id="CHEBI:597326"/>
    </cofactor>
</comment>
<dbReference type="SMART" id="SM01005">
    <property type="entry name" value="Ala_racemase_C"/>
    <property type="match status" value="1"/>
</dbReference>
<evidence type="ECO:0000313" key="5">
    <source>
        <dbReference type="Proteomes" id="UP000784880"/>
    </source>
</evidence>
<comment type="pathway">
    <text evidence="2">Amino-acid biosynthesis; D-alanine biosynthesis; D-alanine from L-alanine: step 1/1.</text>
</comment>
<comment type="similarity">
    <text evidence="2">Belongs to the alanine racemase family.</text>
</comment>
<keyword evidence="2" id="KW-0663">Pyridoxal phosphate</keyword>
<proteinExistence type="inferred from homology"/>
<dbReference type="Proteomes" id="UP000784880">
    <property type="component" value="Unassembled WGS sequence"/>
</dbReference>
<dbReference type="InterPro" id="IPR011079">
    <property type="entry name" value="Ala_racemase_C"/>
</dbReference>
<reference evidence="4 5" key="1">
    <citation type="submission" date="2021-06" db="EMBL/GenBank/DDBJ databases">
        <title>Bacillus sp. RD4P76, an endophyte from a halophyte.</title>
        <authorList>
            <person name="Sun J.-Q."/>
        </authorList>
    </citation>
    <scope>NUCLEOTIDE SEQUENCE [LARGE SCALE GENOMIC DNA]</scope>
    <source>
        <strain evidence="4 5">CGMCC 1.15917</strain>
    </source>
</reference>
<dbReference type="Pfam" id="PF01168">
    <property type="entry name" value="Ala_racemase_N"/>
    <property type="match status" value="1"/>
</dbReference>
<sequence length="389" mass="43462">MVEYYRDTWAEINLDAIKENVKNIKRLIPDNVKFMAAVKANGYGHGAVEVAKAAIEAGASSLGVAILDEALAIRKAGITDPVLVMGYVKPEYVDIAIENNITLTAFHGEWVEKVASLTHLTKKVILHVKIDTGMGRIGIRSEEEGNALISSLNKYSNFEVEGIYTHFATADELDTTYYRKQQESFEKMVNWFERELGKDIPVKHCGNSATTLRFHQELYNMVRVGIAMYGLTPSEEMRDLLPFPLKEAFSLHSRVSHIKQIPKGHGVSYGATYRTTDSEWVATIPIGYADGWIRANSGGEVLINGNRVPIVGRICMDQMMVTVPTFVPVGTKVTLIGKQGEQHIPMDEVAKRLDTINYEVPCTISYRVPRVVIENNGIFNIKNEVLKEK</sequence>
<accession>A0ABS6J9S0</accession>
<feature type="binding site" evidence="2">
    <location>
        <position position="316"/>
    </location>
    <ligand>
        <name>substrate</name>
    </ligand>
</feature>
<evidence type="ECO:0000313" key="4">
    <source>
        <dbReference type="EMBL" id="MBU9710431.1"/>
    </source>
</evidence>
<dbReference type="EMBL" id="JAHQCS010000029">
    <property type="protein sequence ID" value="MBU9710431.1"/>
    <property type="molecule type" value="Genomic_DNA"/>
</dbReference>
<dbReference type="Pfam" id="PF00842">
    <property type="entry name" value="Ala_racemase_C"/>
    <property type="match status" value="1"/>
</dbReference>
<keyword evidence="5" id="KW-1185">Reference proteome</keyword>
<keyword evidence="2 4" id="KW-0413">Isomerase</keyword>
<name>A0ABS6J9S0_9BACI</name>
<feature type="binding site" evidence="2">
    <location>
        <position position="136"/>
    </location>
    <ligand>
        <name>substrate</name>
    </ligand>
</feature>
<dbReference type="PANTHER" id="PTHR30511:SF0">
    <property type="entry name" value="ALANINE RACEMASE, CATABOLIC-RELATED"/>
    <property type="match status" value="1"/>
</dbReference>
<dbReference type="EC" id="5.1.1.1" evidence="2"/>
<evidence type="ECO:0000259" key="3">
    <source>
        <dbReference type="SMART" id="SM01005"/>
    </source>
</evidence>
<gene>
    <name evidence="4" type="primary">alr</name>
    <name evidence="4" type="ORF">KS419_01455</name>
</gene>
<dbReference type="PANTHER" id="PTHR30511">
    <property type="entry name" value="ALANINE RACEMASE"/>
    <property type="match status" value="1"/>
</dbReference>
<evidence type="ECO:0000256" key="2">
    <source>
        <dbReference type="HAMAP-Rule" id="MF_01201"/>
    </source>
</evidence>
<evidence type="ECO:0000256" key="1">
    <source>
        <dbReference type="ARBA" id="ARBA00001933"/>
    </source>
</evidence>
<dbReference type="InterPro" id="IPR000821">
    <property type="entry name" value="Ala_racemase"/>
</dbReference>
<organism evidence="4 5">
    <name type="scientific">Evansella tamaricis</name>
    <dbReference type="NCBI Taxonomy" id="2069301"/>
    <lineage>
        <taxon>Bacteria</taxon>
        <taxon>Bacillati</taxon>
        <taxon>Bacillota</taxon>
        <taxon>Bacilli</taxon>
        <taxon>Bacillales</taxon>
        <taxon>Bacillaceae</taxon>
        <taxon>Evansella</taxon>
    </lineage>
</organism>
<comment type="caution">
    <text evidence="4">The sequence shown here is derived from an EMBL/GenBank/DDBJ whole genome shotgun (WGS) entry which is preliminary data.</text>
</comment>
<dbReference type="NCBIfam" id="TIGR00492">
    <property type="entry name" value="alr"/>
    <property type="match status" value="1"/>
</dbReference>